<protein>
    <submittedName>
        <fullName evidence="1">Uncharacterized protein</fullName>
    </submittedName>
</protein>
<accession>A0A645CAY2</accession>
<evidence type="ECO:0000313" key="1">
    <source>
        <dbReference type="EMBL" id="MPM74058.1"/>
    </source>
</evidence>
<organism evidence="1">
    <name type="scientific">bioreactor metagenome</name>
    <dbReference type="NCBI Taxonomy" id="1076179"/>
    <lineage>
        <taxon>unclassified sequences</taxon>
        <taxon>metagenomes</taxon>
        <taxon>ecological metagenomes</taxon>
    </lineage>
</organism>
<sequence>MDGISACQLIQTADSLTGVGSVSSGDVGEDQAGALAGMCNFFKLPDYCFSSDLAQFVHTPEHLDGMLQTTDVFEERVEQAPVGEAYGKPLNTQSGQ</sequence>
<reference evidence="1" key="1">
    <citation type="submission" date="2019-08" db="EMBL/GenBank/DDBJ databases">
        <authorList>
            <person name="Kucharzyk K."/>
            <person name="Murdoch R.W."/>
            <person name="Higgins S."/>
            <person name="Loffler F."/>
        </authorList>
    </citation>
    <scope>NUCLEOTIDE SEQUENCE</scope>
</reference>
<dbReference type="EMBL" id="VSSQ01025725">
    <property type="protein sequence ID" value="MPM74058.1"/>
    <property type="molecule type" value="Genomic_DNA"/>
</dbReference>
<dbReference type="AlphaFoldDB" id="A0A645CAY2"/>
<proteinExistence type="predicted"/>
<comment type="caution">
    <text evidence="1">The sequence shown here is derived from an EMBL/GenBank/DDBJ whole genome shotgun (WGS) entry which is preliminary data.</text>
</comment>
<name>A0A645CAY2_9ZZZZ</name>
<gene>
    <name evidence="1" type="ORF">SDC9_121043</name>
</gene>